<keyword evidence="2 6" id="KW-0441">Lipid A biosynthesis</keyword>
<keyword evidence="4 6" id="KW-0443">Lipid metabolism</keyword>
<dbReference type="NCBIfam" id="TIGR01852">
    <property type="entry name" value="lipid_A_lpxA"/>
    <property type="match status" value="1"/>
</dbReference>
<evidence type="ECO:0000256" key="1">
    <source>
        <dbReference type="ARBA" id="ARBA00022516"/>
    </source>
</evidence>
<dbReference type="InterPro" id="IPR037157">
    <property type="entry name" value="Acetyltransf_C_sf"/>
</dbReference>
<proteinExistence type="inferred from homology"/>
<comment type="pathway">
    <text evidence="6">Glycolipid biosynthesis; lipid IV(A) biosynthesis; lipid IV(A) from (3R)-3-hydroxytetradecanoyl-[acyl-carrier-protein] and UDP-N-acetyl-alpha-D-glucosamine: step 1/6.</text>
</comment>
<dbReference type="HAMAP" id="MF_00387">
    <property type="entry name" value="LpxA"/>
    <property type="match status" value="1"/>
</dbReference>
<dbReference type="Pfam" id="PF13720">
    <property type="entry name" value="Acetyltransf_11"/>
    <property type="match status" value="1"/>
</dbReference>
<dbReference type="InterPro" id="IPR011004">
    <property type="entry name" value="Trimer_LpxA-like_sf"/>
</dbReference>
<reference evidence="8 9" key="1">
    <citation type="submission" date="2014-02" db="EMBL/GenBank/DDBJ databases">
        <title>Genome sequence of Xanthomonas axonopodis DSM 3585 (T).</title>
        <authorList>
            <person name="Midha S."/>
            <person name="Patil P.B."/>
        </authorList>
    </citation>
    <scope>NUCLEOTIDE SEQUENCE [LARGE SCALE GENOMIC DNA]</scope>
    <source>
        <strain evidence="8 9">DSM 3585</strain>
    </source>
</reference>
<evidence type="ECO:0000256" key="3">
    <source>
        <dbReference type="ARBA" id="ARBA00022679"/>
    </source>
</evidence>
<dbReference type="OrthoDB" id="9807278at2"/>
<dbReference type="GO" id="GO:0008780">
    <property type="term" value="F:acyl-[acyl-carrier-protein]-UDP-N-acetylglucosamine O-acyltransferase activity"/>
    <property type="evidence" value="ECO:0007669"/>
    <property type="project" value="UniProtKB-UniRule"/>
</dbReference>
<dbReference type="UniPathway" id="UPA00359">
    <property type="reaction ID" value="UER00477"/>
</dbReference>
<dbReference type="EMBL" id="JFAQ01000051">
    <property type="protein sequence ID" value="KPL49750.1"/>
    <property type="molecule type" value="Genomic_DNA"/>
</dbReference>
<keyword evidence="1 6" id="KW-0444">Lipid biosynthesis</keyword>
<dbReference type="NCBIfam" id="NF003657">
    <property type="entry name" value="PRK05289.1"/>
    <property type="match status" value="1"/>
</dbReference>
<dbReference type="Gene3D" id="1.20.1180.10">
    <property type="entry name" value="Udp N-acetylglucosamine O-acyltransferase, C-terminal domain"/>
    <property type="match status" value="1"/>
</dbReference>
<gene>
    <name evidence="6" type="primary">lpxA</name>
    <name evidence="8" type="ORF">XAXN_05380</name>
</gene>
<dbReference type="PATRIC" id="fig|53413.25.peg.3494"/>
<keyword evidence="6" id="KW-0677">Repeat</keyword>
<dbReference type="PANTHER" id="PTHR43480">
    <property type="entry name" value="ACYL-[ACYL-CARRIER-PROTEIN]--UDP-N-ACETYLGLUCOSAMINE O-ACYLTRANSFERASE"/>
    <property type="match status" value="1"/>
</dbReference>
<dbReference type="InterPro" id="IPR001451">
    <property type="entry name" value="Hexapep"/>
</dbReference>
<sequence>MRDSTPLIHPTAVIDPSATLADDVRVGAFSLIGADVQIGAGTEVGPHCSIHGPTRIGRNNRFIGHAAIGGEPQDKKYAGERTELVIGDVNVIREFVTISRGTGGGGGITVVGNDNWMLAYTHVAHDCHVGDHCVFSNNTTLAGHVTVGDYVIISGFAGAHQFCRIGAHAFLGMGALTNGDVPPFTMVGSDSLGRPRGINSEGLKRRGFDAERITAIKRAYRTLYVAGLPLADAKLQLAEQAKSSEDVRGMLEFIEAAERPLLR</sequence>
<accession>A0A0P6VVY0</accession>
<feature type="domain" description="UDP N-acetylglucosamine O-acyltransferase C-terminal" evidence="7">
    <location>
        <begin position="180"/>
        <end position="260"/>
    </location>
</feature>
<comment type="similarity">
    <text evidence="6">Belongs to the transferase hexapeptide repeat family. LpxA subfamily.</text>
</comment>
<comment type="function">
    <text evidence="6">Involved in the biosynthesis of lipid A, a phosphorylated glycolipid that anchors the lipopolysaccharide to the outer membrane of the cell.</text>
</comment>
<keyword evidence="3 6" id="KW-0808">Transferase</keyword>
<dbReference type="Gene3D" id="2.160.10.10">
    <property type="entry name" value="Hexapeptide repeat proteins"/>
    <property type="match status" value="1"/>
</dbReference>
<evidence type="ECO:0000256" key="5">
    <source>
        <dbReference type="ARBA" id="ARBA00023315"/>
    </source>
</evidence>
<evidence type="ECO:0000313" key="9">
    <source>
        <dbReference type="Proteomes" id="UP000054035"/>
    </source>
</evidence>
<protein>
    <recommendedName>
        <fullName evidence="6">Acyl-[acyl-carrier-protein]--UDP-N-acetylglucosamine O-acyltransferase</fullName>
        <shortName evidence="6">UDP-N-acetylglucosamine acyltransferase</shortName>
        <ecNumber evidence="6">2.3.1.129</ecNumber>
    </recommendedName>
</protein>
<dbReference type="GO" id="GO:0005737">
    <property type="term" value="C:cytoplasm"/>
    <property type="evidence" value="ECO:0007669"/>
    <property type="project" value="UniProtKB-SubCell"/>
</dbReference>
<dbReference type="InterPro" id="IPR029098">
    <property type="entry name" value="Acetyltransf_C"/>
</dbReference>
<comment type="subunit">
    <text evidence="6">Homotrimer.</text>
</comment>
<name>A0A0P6VVY0_9XANT</name>
<dbReference type="RefSeq" id="WP_054318775.1">
    <property type="nucleotide sequence ID" value="NZ_JFAQ01000051.1"/>
</dbReference>
<comment type="subcellular location">
    <subcellularLocation>
        <location evidence="6">Cytoplasm</location>
    </subcellularLocation>
</comment>
<comment type="caution">
    <text evidence="8">The sequence shown here is derived from an EMBL/GenBank/DDBJ whole genome shotgun (WGS) entry which is preliminary data.</text>
</comment>
<keyword evidence="5 6" id="KW-0012">Acyltransferase</keyword>
<dbReference type="SUPFAM" id="SSF51161">
    <property type="entry name" value="Trimeric LpxA-like enzymes"/>
    <property type="match status" value="1"/>
</dbReference>
<dbReference type="PIRSF" id="PIRSF000456">
    <property type="entry name" value="UDP-GlcNAc_acltr"/>
    <property type="match status" value="1"/>
</dbReference>
<dbReference type="CDD" id="cd03351">
    <property type="entry name" value="LbH_UDP-GlcNAc_AT"/>
    <property type="match status" value="1"/>
</dbReference>
<dbReference type="Pfam" id="PF00132">
    <property type="entry name" value="Hexapep"/>
    <property type="match status" value="1"/>
</dbReference>
<dbReference type="EC" id="2.3.1.129" evidence="6"/>
<keyword evidence="6" id="KW-0963">Cytoplasm</keyword>
<dbReference type="AlphaFoldDB" id="A0A0P6VVY0"/>
<comment type="catalytic activity">
    <reaction evidence="6">
        <text>a (3R)-hydroxyacyl-[ACP] + UDP-N-acetyl-alpha-D-glucosamine = a UDP-3-O-[(3R)-3-hydroxyacyl]-N-acetyl-alpha-D-glucosamine + holo-[ACP]</text>
        <dbReference type="Rhea" id="RHEA:67812"/>
        <dbReference type="Rhea" id="RHEA-COMP:9685"/>
        <dbReference type="Rhea" id="RHEA-COMP:9945"/>
        <dbReference type="ChEBI" id="CHEBI:57705"/>
        <dbReference type="ChEBI" id="CHEBI:64479"/>
        <dbReference type="ChEBI" id="CHEBI:78827"/>
        <dbReference type="ChEBI" id="CHEBI:173225"/>
        <dbReference type="EC" id="2.3.1.129"/>
    </reaction>
</comment>
<organism evidence="8 9">
    <name type="scientific">Xanthomonas axonopodis</name>
    <dbReference type="NCBI Taxonomy" id="53413"/>
    <lineage>
        <taxon>Bacteria</taxon>
        <taxon>Pseudomonadati</taxon>
        <taxon>Pseudomonadota</taxon>
        <taxon>Gammaproteobacteria</taxon>
        <taxon>Lysobacterales</taxon>
        <taxon>Lysobacteraceae</taxon>
        <taxon>Xanthomonas</taxon>
    </lineage>
</organism>
<evidence type="ECO:0000313" key="8">
    <source>
        <dbReference type="EMBL" id="KPL49750.1"/>
    </source>
</evidence>
<dbReference type="GO" id="GO:0009245">
    <property type="term" value="P:lipid A biosynthetic process"/>
    <property type="evidence" value="ECO:0007669"/>
    <property type="project" value="UniProtKB-UniRule"/>
</dbReference>
<dbReference type="InterPro" id="IPR010137">
    <property type="entry name" value="Lipid_A_LpxA"/>
</dbReference>
<dbReference type="PANTHER" id="PTHR43480:SF1">
    <property type="entry name" value="ACYL-[ACYL-CARRIER-PROTEIN]--UDP-N-ACETYLGLUCOSAMINE O-ACYLTRANSFERASE, MITOCHONDRIAL-RELATED"/>
    <property type="match status" value="1"/>
</dbReference>
<evidence type="ECO:0000256" key="6">
    <source>
        <dbReference type="HAMAP-Rule" id="MF_00387"/>
    </source>
</evidence>
<evidence type="ECO:0000256" key="4">
    <source>
        <dbReference type="ARBA" id="ARBA00023098"/>
    </source>
</evidence>
<dbReference type="Proteomes" id="UP000054035">
    <property type="component" value="Unassembled WGS sequence"/>
</dbReference>
<evidence type="ECO:0000259" key="7">
    <source>
        <dbReference type="Pfam" id="PF13720"/>
    </source>
</evidence>
<evidence type="ECO:0000256" key="2">
    <source>
        <dbReference type="ARBA" id="ARBA00022556"/>
    </source>
</evidence>
<dbReference type="GO" id="GO:0016020">
    <property type="term" value="C:membrane"/>
    <property type="evidence" value="ECO:0007669"/>
    <property type="project" value="GOC"/>
</dbReference>